<keyword evidence="6" id="KW-1185">Reference proteome</keyword>
<evidence type="ECO:0000256" key="1">
    <source>
        <dbReference type="PIRSR" id="PIRSR640198-1"/>
    </source>
</evidence>
<feature type="domain" description="Fido" evidence="4">
    <location>
        <begin position="104"/>
        <end position="259"/>
    </location>
</feature>
<dbReference type="GO" id="GO:0005524">
    <property type="term" value="F:ATP binding"/>
    <property type="evidence" value="ECO:0007669"/>
    <property type="project" value="UniProtKB-KW"/>
</dbReference>
<accession>A0A7T0PWW0</accession>
<dbReference type="AlphaFoldDB" id="A0A7T0PWW0"/>
<dbReference type="InterPro" id="IPR036390">
    <property type="entry name" value="WH_DNA-bd_sf"/>
</dbReference>
<dbReference type="PANTHER" id="PTHR13504:SF38">
    <property type="entry name" value="FIDO DOMAIN-CONTAINING PROTEIN"/>
    <property type="match status" value="1"/>
</dbReference>
<feature type="site" description="Important for autoinhibition of adenylyltransferase activity" evidence="3">
    <location>
        <position position="51"/>
    </location>
</feature>
<keyword evidence="2" id="KW-0067">ATP-binding</keyword>
<dbReference type="SUPFAM" id="SSF46785">
    <property type="entry name" value="Winged helix' DNA-binding domain"/>
    <property type="match status" value="1"/>
</dbReference>
<feature type="active site" evidence="1">
    <location>
        <position position="194"/>
    </location>
</feature>
<feature type="binding site" evidence="2">
    <location>
        <begin position="198"/>
        <end position="205"/>
    </location>
    <ligand>
        <name>ATP</name>
        <dbReference type="ChEBI" id="CHEBI:30616"/>
    </ligand>
</feature>
<organism evidence="5 6">
    <name type="scientific">Actinomyces respiraculi</name>
    <dbReference type="NCBI Taxonomy" id="2744574"/>
    <lineage>
        <taxon>Bacteria</taxon>
        <taxon>Bacillati</taxon>
        <taxon>Actinomycetota</taxon>
        <taxon>Actinomycetes</taxon>
        <taxon>Actinomycetales</taxon>
        <taxon>Actinomycetaceae</taxon>
        <taxon>Actinomyces</taxon>
    </lineage>
</organism>
<dbReference type="InterPro" id="IPR036597">
    <property type="entry name" value="Fido-like_dom_sf"/>
</dbReference>
<reference evidence="5 6" key="1">
    <citation type="submission" date="2020-11" db="EMBL/GenBank/DDBJ databases">
        <title>Actinomyces sp. ZJ750.</title>
        <authorList>
            <person name="Zhou J."/>
        </authorList>
    </citation>
    <scope>NUCLEOTIDE SEQUENCE [LARGE SCALE GENOMIC DNA]</scope>
    <source>
        <strain evidence="5 6">ZJ750</strain>
    </source>
</reference>
<dbReference type="PROSITE" id="PS51459">
    <property type="entry name" value="FIDO"/>
    <property type="match status" value="1"/>
</dbReference>
<proteinExistence type="predicted"/>
<keyword evidence="2" id="KW-0547">Nucleotide-binding</keyword>
<dbReference type="Gene3D" id="1.10.3290.10">
    <property type="entry name" value="Fido-like domain"/>
    <property type="match status" value="1"/>
</dbReference>
<evidence type="ECO:0000256" key="2">
    <source>
        <dbReference type="PIRSR" id="PIRSR640198-2"/>
    </source>
</evidence>
<gene>
    <name evidence="5" type="ORF">ID810_04355</name>
</gene>
<dbReference type="SUPFAM" id="SSF140931">
    <property type="entry name" value="Fic-like"/>
    <property type="match status" value="1"/>
</dbReference>
<dbReference type="KEGG" id="arep:ID810_04355"/>
<dbReference type="InterPro" id="IPR003812">
    <property type="entry name" value="Fido"/>
</dbReference>
<dbReference type="Pfam" id="PF02661">
    <property type="entry name" value="Fic"/>
    <property type="match status" value="1"/>
</dbReference>
<name>A0A7T0PWW0_9ACTO</name>
<dbReference type="RefSeq" id="WP_166855503.1">
    <property type="nucleotide sequence ID" value="NZ_CP063989.1"/>
</dbReference>
<dbReference type="PANTHER" id="PTHR13504">
    <property type="entry name" value="FIDO DOMAIN-CONTAINING PROTEIN DDB_G0283145"/>
    <property type="match status" value="1"/>
</dbReference>
<protein>
    <submittedName>
        <fullName evidence="5">Fic family protein</fullName>
    </submittedName>
</protein>
<sequence length="375" mass="42147">MEELSLRTLLLLGEATSQCDHLANSVMPPAFAQELHLILLDKGALGTTAIEGNTMTEEEVRGVIEGSRTLPPSRSYQQQEIEALVALFNQIAEECLGQDEPPLITPKRLKLFHARLLDGQPEKDGVIPGELRTHSVTVGNYRGAPPEDCEYLVDRLCHWLNAMTQQSRTIGGPLGQALAIVAALLAHLYLAWIHPFGDGNGRMARLLEFDMMIRAGFPVAAAHLLSDHYNRTRDRYYAVLDQVSRGRYRVDSFVAYAVEGLVDGQRDQIHRITVMQEHVMWQSFVHQQFQGEHTPARARQKDLALALPVGEWTRTDDVLILTSDIAKQYRGRTSKTVTRDLNELVKRGLVVRERGKGVRPRAELMTAFRLGRVEM</sequence>
<evidence type="ECO:0000256" key="3">
    <source>
        <dbReference type="PIRSR" id="PIRSR640198-3"/>
    </source>
</evidence>
<feature type="binding site" evidence="2">
    <location>
        <begin position="236"/>
        <end position="237"/>
    </location>
    <ligand>
        <name>ATP</name>
        <dbReference type="ChEBI" id="CHEBI:30616"/>
    </ligand>
</feature>
<dbReference type="Proteomes" id="UP000594637">
    <property type="component" value="Chromosome"/>
</dbReference>
<dbReference type="EMBL" id="CP063989">
    <property type="protein sequence ID" value="QPL06159.1"/>
    <property type="molecule type" value="Genomic_DNA"/>
</dbReference>
<evidence type="ECO:0000313" key="6">
    <source>
        <dbReference type="Proteomes" id="UP000594637"/>
    </source>
</evidence>
<evidence type="ECO:0000313" key="5">
    <source>
        <dbReference type="EMBL" id="QPL06159.1"/>
    </source>
</evidence>
<evidence type="ECO:0000259" key="4">
    <source>
        <dbReference type="PROSITE" id="PS51459"/>
    </source>
</evidence>
<dbReference type="InterPro" id="IPR040198">
    <property type="entry name" value="Fido_containing"/>
</dbReference>